<feature type="transmembrane region" description="Helical" evidence="8">
    <location>
        <begin position="281"/>
        <end position="296"/>
    </location>
</feature>
<evidence type="ECO:0000256" key="5">
    <source>
        <dbReference type="ARBA" id="ARBA00023136"/>
    </source>
</evidence>
<evidence type="ECO:0000313" key="10">
    <source>
        <dbReference type="EMBL" id="GAA1967547.1"/>
    </source>
</evidence>
<name>A0ABP5CTS9_9ACTN</name>
<keyword evidence="11" id="KW-1185">Reference proteome</keyword>
<organism evidence="10 11">
    <name type="scientific">Catenulispora subtropica</name>
    <dbReference type="NCBI Taxonomy" id="450798"/>
    <lineage>
        <taxon>Bacteria</taxon>
        <taxon>Bacillati</taxon>
        <taxon>Actinomycetota</taxon>
        <taxon>Actinomycetes</taxon>
        <taxon>Catenulisporales</taxon>
        <taxon>Catenulisporaceae</taxon>
        <taxon>Catenulispora</taxon>
    </lineage>
</organism>
<protein>
    <recommendedName>
        <fullName evidence="9">Integral membrane bound transporter domain-containing protein</fullName>
    </recommendedName>
</protein>
<evidence type="ECO:0000313" key="11">
    <source>
        <dbReference type="Proteomes" id="UP001499854"/>
    </source>
</evidence>
<comment type="caution">
    <text evidence="10">The sequence shown here is derived from an EMBL/GenBank/DDBJ whole genome shotgun (WGS) entry which is preliminary data.</text>
</comment>
<sequence>MSTNLIAIGRSRPVWRPAALRAAAVTMAAVLSAYASAIWIEHRAHLHVDIVITAVAVAMTLARVQLGADPWDRLIGTAVLAASAAGASEVSSLILRHQILGDAAFTAAVAASIWIRRFGPRATKAGTVLVVPFVTLLVTHAEGVPPHAASYDLWSALIAGVAAFWVAAFQLGAAAVGLREQRGRRPDAPAKAAAEPTARRIAASTRMACQMAVALAAAFAIGHRAFHDHWPWAVLTAFIVCSGARGRGDVLHKGVLRAAGAAAGTVIATWIADAFPPNDRWSVVIIFAVLGLAGWLREISYAWWAGSVTAALSLLYGYFGQSASSLLQTRLEAILVGAAIGIAASWLVLPVRTRDVLKRRLADALAALGDFLGAPQDDRAEIRRRQGRFLHAVTLLEQIARPLRAQRMLGLGRRADLVDAVHGCVEPVGTLAAVSVSPESEPLRRAVAANVGAIRRSIGRKPGASYQPVPSGGRSTAAVALADLDAALGTLDAFYGPAPAPESGPEPETTKTKPGQCPEIHVSIIPKDSPADGCNATEWPVSGTKTTSTDGADV</sequence>
<comment type="similarity">
    <text evidence="6">Belongs to the YccS/YhfK family.</text>
</comment>
<dbReference type="PANTHER" id="PTHR30509">
    <property type="entry name" value="P-HYDROXYBENZOIC ACID EFFLUX PUMP SUBUNIT-RELATED"/>
    <property type="match status" value="1"/>
</dbReference>
<evidence type="ECO:0000259" key="9">
    <source>
        <dbReference type="Pfam" id="PF13515"/>
    </source>
</evidence>
<feature type="compositionally biased region" description="Polar residues" evidence="7">
    <location>
        <begin position="543"/>
        <end position="554"/>
    </location>
</feature>
<feature type="domain" description="Integral membrane bound transporter" evidence="9">
    <location>
        <begin position="218"/>
        <end position="343"/>
    </location>
</feature>
<evidence type="ECO:0000256" key="6">
    <source>
        <dbReference type="ARBA" id="ARBA00043993"/>
    </source>
</evidence>
<keyword evidence="3 8" id="KW-0812">Transmembrane</keyword>
<keyword evidence="2" id="KW-1003">Cell membrane</keyword>
<comment type="subcellular location">
    <subcellularLocation>
        <location evidence="1">Cell membrane</location>
        <topology evidence="1">Multi-pass membrane protein</topology>
    </subcellularLocation>
</comment>
<dbReference type="Pfam" id="PF13515">
    <property type="entry name" value="FUSC_2"/>
    <property type="match status" value="1"/>
</dbReference>
<feature type="transmembrane region" description="Helical" evidence="8">
    <location>
        <begin position="46"/>
        <end position="62"/>
    </location>
</feature>
<evidence type="ECO:0000256" key="1">
    <source>
        <dbReference type="ARBA" id="ARBA00004651"/>
    </source>
</evidence>
<evidence type="ECO:0000256" key="7">
    <source>
        <dbReference type="SAM" id="MobiDB-lite"/>
    </source>
</evidence>
<dbReference type="Proteomes" id="UP001499854">
    <property type="component" value="Unassembled WGS sequence"/>
</dbReference>
<evidence type="ECO:0000256" key="2">
    <source>
        <dbReference type="ARBA" id="ARBA00022475"/>
    </source>
</evidence>
<feature type="transmembrane region" description="Helical" evidence="8">
    <location>
        <begin position="331"/>
        <end position="351"/>
    </location>
</feature>
<evidence type="ECO:0000256" key="8">
    <source>
        <dbReference type="SAM" id="Phobius"/>
    </source>
</evidence>
<evidence type="ECO:0000256" key="4">
    <source>
        <dbReference type="ARBA" id="ARBA00022989"/>
    </source>
</evidence>
<reference evidence="11" key="1">
    <citation type="journal article" date="2019" name="Int. J. Syst. Evol. Microbiol.">
        <title>The Global Catalogue of Microorganisms (GCM) 10K type strain sequencing project: providing services to taxonomists for standard genome sequencing and annotation.</title>
        <authorList>
            <consortium name="The Broad Institute Genomics Platform"/>
            <consortium name="The Broad Institute Genome Sequencing Center for Infectious Disease"/>
            <person name="Wu L."/>
            <person name="Ma J."/>
        </authorList>
    </citation>
    <scope>NUCLEOTIDE SEQUENCE [LARGE SCALE GENOMIC DNA]</scope>
    <source>
        <strain evidence="11">JCM 16013</strain>
    </source>
</reference>
<dbReference type="PANTHER" id="PTHR30509:SF9">
    <property type="entry name" value="MULTIDRUG RESISTANCE PROTEIN MDTO"/>
    <property type="match status" value="1"/>
</dbReference>
<gene>
    <name evidence="10" type="ORF">GCM10009838_27220</name>
</gene>
<dbReference type="InterPro" id="IPR049453">
    <property type="entry name" value="Memb_transporter_dom"/>
</dbReference>
<feature type="transmembrane region" description="Helical" evidence="8">
    <location>
        <begin position="122"/>
        <end position="141"/>
    </location>
</feature>
<proteinExistence type="inferred from homology"/>
<feature type="transmembrane region" description="Helical" evidence="8">
    <location>
        <begin position="301"/>
        <end position="319"/>
    </location>
</feature>
<evidence type="ECO:0000256" key="3">
    <source>
        <dbReference type="ARBA" id="ARBA00022692"/>
    </source>
</evidence>
<feature type="transmembrane region" description="Helical" evidence="8">
    <location>
        <begin position="153"/>
        <end position="176"/>
    </location>
</feature>
<feature type="transmembrane region" description="Helical" evidence="8">
    <location>
        <begin position="20"/>
        <end position="40"/>
    </location>
</feature>
<keyword evidence="5 8" id="KW-0472">Membrane</keyword>
<dbReference type="EMBL" id="BAAAQM010000013">
    <property type="protein sequence ID" value="GAA1967547.1"/>
    <property type="molecule type" value="Genomic_DNA"/>
</dbReference>
<keyword evidence="4 8" id="KW-1133">Transmembrane helix</keyword>
<feature type="region of interest" description="Disordered" evidence="7">
    <location>
        <begin position="493"/>
        <end position="554"/>
    </location>
</feature>
<feature type="transmembrane region" description="Helical" evidence="8">
    <location>
        <begin position="255"/>
        <end position="275"/>
    </location>
</feature>
<accession>A0ABP5CTS9</accession>